<dbReference type="PANTHER" id="PTHR48111">
    <property type="entry name" value="REGULATOR OF RPOS"/>
    <property type="match status" value="1"/>
</dbReference>
<evidence type="ECO:0000256" key="3">
    <source>
        <dbReference type="ARBA" id="ARBA00023015"/>
    </source>
</evidence>
<evidence type="ECO:0000259" key="9">
    <source>
        <dbReference type="PROSITE" id="PS51755"/>
    </source>
</evidence>
<dbReference type="Gene3D" id="6.10.250.690">
    <property type="match status" value="1"/>
</dbReference>
<keyword evidence="2" id="KW-0902">Two-component regulatory system</keyword>
<organism evidence="10 11">
    <name type="scientific">Paenibacillus enshidis</name>
    <dbReference type="NCBI Taxonomy" id="1458439"/>
    <lineage>
        <taxon>Bacteria</taxon>
        <taxon>Bacillati</taxon>
        <taxon>Bacillota</taxon>
        <taxon>Bacilli</taxon>
        <taxon>Bacillales</taxon>
        <taxon>Paenibacillaceae</taxon>
        <taxon>Paenibacillus</taxon>
    </lineage>
</organism>
<dbReference type="RefSeq" id="WP_375355403.1">
    <property type="nucleotide sequence ID" value="NZ_JBHHMI010000008.1"/>
</dbReference>
<keyword evidence="1 6" id="KW-0597">Phosphoprotein</keyword>
<dbReference type="Proteomes" id="UP001580346">
    <property type="component" value="Unassembled WGS sequence"/>
</dbReference>
<dbReference type="PANTHER" id="PTHR48111:SF1">
    <property type="entry name" value="TWO-COMPONENT RESPONSE REGULATOR ORR33"/>
    <property type="match status" value="1"/>
</dbReference>
<dbReference type="InterPro" id="IPR011006">
    <property type="entry name" value="CheY-like_superfamily"/>
</dbReference>
<gene>
    <name evidence="10" type="ORF">ACE41H_11560</name>
</gene>
<reference evidence="10 11" key="1">
    <citation type="submission" date="2024-09" db="EMBL/GenBank/DDBJ databases">
        <title>Paenibacillus zeirhizospherea sp. nov., isolated from surface of the maize (Zea mays) roots in a horticulture field, Hungary.</title>
        <authorList>
            <person name="Marton D."/>
            <person name="Farkas M."/>
            <person name="Bedics A."/>
            <person name="Toth E."/>
            <person name="Tancsics A."/>
            <person name="Boka K."/>
            <person name="Maroti G."/>
            <person name="Kriszt B."/>
            <person name="Cserhati M."/>
        </authorList>
    </citation>
    <scope>NUCLEOTIDE SEQUENCE [LARGE SCALE GENOMIC DNA]</scope>
    <source>
        <strain evidence="10 11">KCTC 33519</strain>
    </source>
</reference>
<dbReference type="InterPro" id="IPR039420">
    <property type="entry name" value="WalR-like"/>
</dbReference>
<feature type="DNA-binding region" description="OmpR/PhoB-type" evidence="7">
    <location>
        <begin position="130"/>
        <end position="229"/>
    </location>
</feature>
<dbReference type="SUPFAM" id="SSF52172">
    <property type="entry name" value="CheY-like"/>
    <property type="match status" value="1"/>
</dbReference>
<dbReference type="CDD" id="cd17574">
    <property type="entry name" value="REC_OmpR"/>
    <property type="match status" value="1"/>
</dbReference>
<evidence type="ECO:0000259" key="8">
    <source>
        <dbReference type="PROSITE" id="PS50110"/>
    </source>
</evidence>
<dbReference type="EMBL" id="JBHHMI010000008">
    <property type="protein sequence ID" value="MFB5267415.1"/>
    <property type="molecule type" value="Genomic_DNA"/>
</dbReference>
<dbReference type="CDD" id="cd00383">
    <property type="entry name" value="trans_reg_C"/>
    <property type="match status" value="1"/>
</dbReference>
<dbReference type="InterPro" id="IPR001789">
    <property type="entry name" value="Sig_transdc_resp-reg_receiver"/>
</dbReference>
<evidence type="ECO:0000256" key="4">
    <source>
        <dbReference type="ARBA" id="ARBA00023125"/>
    </source>
</evidence>
<sequence length="231" mass="26493">MSPNILVIDDEWNMRNLLRIVLSKEGFEVTEAHNGTEGLTLFAKNKFDVVLLDIMMPDMDGWQVCGKIRQSSTTPIIMLTARSDIKDKVQGFQTGADDYVVKPVDPEELIARIYALVRRADQAASAIKRERKIEFLDLVIYPERLQVVVKNLPVELTHKEYDIVMILAQNPQRTFSRASIVEQLWGNDFFGDPRVVDTHIKNIREKFQIAGLTYNPIQTVWGVGYRWANLT</sequence>
<dbReference type="Pfam" id="PF00486">
    <property type="entry name" value="Trans_reg_C"/>
    <property type="match status" value="1"/>
</dbReference>
<dbReference type="Gene3D" id="3.40.50.2300">
    <property type="match status" value="1"/>
</dbReference>
<keyword evidence="5" id="KW-0804">Transcription</keyword>
<evidence type="ECO:0000313" key="11">
    <source>
        <dbReference type="Proteomes" id="UP001580346"/>
    </source>
</evidence>
<dbReference type="Pfam" id="PF00072">
    <property type="entry name" value="Response_reg"/>
    <property type="match status" value="1"/>
</dbReference>
<comment type="caution">
    <text evidence="10">The sequence shown here is derived from an EMBL/GenBank/DDBJ whole genome shotgun (WGS) entry which is preliminary data.</text>
</comment>
<name>A0ABV5ATT8_9BACL</name>
<evidence type="ECO:0000313" key="10">
    <source>
        <dbReference type="EMBL" id="MFB5267415.1"/>
    </source>
</evidence>
<keyword evidence="4 7" id="KW-0238">DNA-binding</keyword>
<feature type="domain" description="OmpR/PhoB-type" evidence="9">
    <location>
        <begin position="130"/>
        <end position="229"/>
    </location>
</feature>
<evidence type="ECO:0000256" key="6">
    <source>
        <dbReference type="PROSITE-ProRule" id="PRU00169"/>
    </source>
</evidence>
<accession>A0ABV5ATT8</accession>
<evidence type="ECO:0000256" key="1">
    <source>
        <dbReference type="ARBA" id="ARBA00022553"/>
    </source>
</evidence>
<feature type="modified residue" description="4-aspartylphosphate" evidence="6">
    <location>
        <position position="53"/>
    </location>
</feature>
<evidence type="ECO:0000256" key="5">
    <source>
        <dbReference type="ARBA" id="ARBA00023163"/>
    </source>
</evidence>
<dbReference type="PROSITE" id="PS50110">
    <property type="entry name" value="RESPONSE_REGULATORY"/>
    <property type="match status" value="1"/>
</dbReference>
<dbReference type="SMART" id="SM00448">
    <property type="entry name" value="REC"/>
    <property type="match status" value="1"/>
</dbReference>
<keyword evidence="3" id="KW-0805">Transcription regulation</keyword>
<dbReference type="InterPro" id="IPR036388">
    <property type="entry name" value="WH-like_DNA-bd_sf"/>
</dbReference>
<dbReference type="InterPro" id="IPR001867">
    <property type="entry name" value="OmpR/PhoB-type_DNA-bd"/>
</dbReference>
<dbReference type="PROSITE" id="PS51755">
    <property type="entry name" value="OMPR_PHOB"/>
    <property type="match status" value="1"/>
</dbReference>
<evidence type="ECO:0000256" key="2">
    <source>
        <dbReference type="ARBA" id="ARBA00023012"/>
    </source>
</evidence>
<evidence type="ECO:0000256" key="7">
    <source>
        <dbReference type="PROSITE-ProRule" id="PRU01091"/>
    </source>
</evidence>
<feature type="domain" description="Response regulatory" evidence="8">
    <location>
        <begin position="4"/>
        <end position="117"/>
    </location>
</feature>
<protein>
    <submittedName>
        <fullName evidence="10">Response regulator transcription factor</fullName>
    </submittedName>
</protein>
<dbReference type="Gene3D" id="1.10.10.10">
    <property type="entry name" value="Winged helix-like DNA-binding domain superfamily/Winged helix DNA-binding domain"/>
    <property type="match status" value="1"/>
</dbReference>
<dbReference type="SMART" id="SM00862">
    <property type="entry name" value="Trans_reg_C"/>
    <property type="match status" value="1"/>
</dbReference>
<keyword evidence="11" id="KW-1185">Reference proteome</keyword>
<proteinExistence type="predicted"/>